<dbReference type="EMBL" id="JYNV01000194">
    <property type="protein sequence ID" value="KZM23492.1"/>
    <property type="molecule type" value="Genomic_DNA"/>
</dbReference>
<organism evidence="1 2">
    <name type="scientific">Didymella rabiei</name>
    <name type="common">Chickpea ascochyta blight fungus</name>
    <name type="synonym">Mycosphaerella rabiei</name>
    <dbReference type="NCBI Taxonomy" id="5454"/>
    <lineage>
        <taxon>Eukaryota</taxon>
        <taxon>Fungi</taxon>
        <taxon>Dikarya</taxon>
        <taxon>Ascomycota</taxon>
        <taxon>Pezizomycotina</taxon>
        <taxon>Dothideomycetes</taxon>
        <taxon>Pleosporomycetidae</taxon>
        <taxon>Pleosporales</taxon>
        <taxon>Pleosporineae</taxon>
        <taxon>Didymellaceae</taxon>
        <taxon>Ascochyta</taxon>
    </lineage>
</organism>
<evidence type="ECO:0000313" key="1">
    <source>
        <dbReference type="EMBL" id="KZM23492.1"/>
    </source>
</evidence>
<protein>
    <submittedName>
        <fullName evidence="1">Uncharacterized protein</fullName>
    </submittedName>
</protein>
<name>A0A163E391_DIDRA</name>
<gene>
    <name evidence="1" type="ORF">ST47_g5369</name>
</gene>
<keyword evidence="2" id="KW-1185">Reference proteome</keyword>
<proteinExistence type="predicted"/>
<accession>A0A163E391</accession>
<comment type="caution">
    <text evidence="1">The sequence shown here is derived from an EMBL/GenBank/DDBJ whole genome shotgun (WGS) entry which is preliminary data.</text>
</comment>
<dbReference type="AlphaFoldDB" id="A0A163E391"/>
<sequence length="114" mass="12489">MGFAPSQIVMDEGKMGSSMALCPEMHQQPSNTATQSVNEYASSAGLQHIIMRRNVPWKKRLFGALCLAGPEMASNPPLCVYLPVLYRSQALQQQQHVLPGMDSVDSALANARMR</sequence>
<evidence type="ECO:0000313" key="2">
    <source>
        <dbReference type="Proteomes" id="UP000076837"/>
    </source>
</evidence>
<reference evidence="1 2" key="1">
    <citation type="journal article" date="2016" name="Sci. Rep.">
        <title>Draft genome sequencing and secretome analysis of fungal phytopathogen Ascochyta rabiei provides insight into the necrotrophic effector repertoire.</title>
        <authorList>
            <person name="Verma S."/>
            <person name="Gazara R.K."/>
            <person name="Nizam S."/>
            <person name="Parween S."/>
            <person name="Chattopadhyay D."/>
            <person name="Verma P.K."/>
        </authorList>
    </citation>
    <scope>NUCLEOTIDE SEQUENCE [LARGE SCALE GENOMIC DNA]</scope>
    <source>
        <strain evidence="1 2">ArDII</strain>
    </source>
</reference>
<dbReference type="Proteomes" id="UP000076837">
    <property type="component" value="Unassembled WGS sequence"/>
</dbReference>